<dbReference type="RefSeq" id="WP_159441342.1">
    <property type="nucleotide sequence ID" value="NZ_FRFE01000028.1"/>
</dbReference>
<protein>
    <submittedName>
        <fullName evidence="1">Uncharacterized protein</fullName>
    </submittedName>
</protein>
<gene>
    <name evidence="1" type="ORF">SAMN02745220_04208</name>
</gene>
<reference evidence="1 2" key="1">
    <citation type="submission" date="2016-12" db="EMBL/GenBank/DDBJ databases">
        <authorList>
            <person name="Song W.-J."/>
            <person name="Kurnit D.M."/>
        </authorList>
    </citation>
    <scope>NUCLEOTIDE SEQUENCE [LARGE SCALE GENOMIC DNA]</scope>
    <source>
        <strain evidence="1 2">DSM 18488</strain>
    </source>
</reference>
<sequence length="51" mass="6094">MKTKTIMALIKNPEGRLYEMGYSIAQSYLADAHWDDFELIEQHYLESRWAE</sequence>
<proteinExistence type="predicted"/>
<name>A0A1M7YGN7_9BACT</name>
<keyword evidence="2" id="KW-1185">Reference proteome</keyword>
<organism evidence="1 2">
    <name type="scientific">Desulfopila aestuarii DSM 18488</name>
    <dbReference type="NCBI Taxonomy" id="1121416"/>
    <lineage>
        <taxon>Bacteria</taxon>
        <taxon>Pseudomonadati</taxon>
        <taxon>Thermodesulfobacteriota</taxon>
        <taxon>Desulfobulbia</taxon>
        <taxon>Desulfobulbales</taxon>
        <taxon>Desulfocapsaceae</taxon>
        <taxon>Desulfopila</taxon>
    </lineage>
</organism>
<evidence type="ECO:0000313" key="2">
    <source>
        <dbReference type="Proteomes" id="UP000184603"/>
    </source>
</evidence>
<dbReference type="EMBL" id="FRFE01000028">
    <property type="protein sequence ID" value="SHO51751.1"/>
    <property type="molecule type" value="Genomic_DNA"/>
</dbReference>
<dbReference type="Proteomes" id="UP000184603">
    <property type="component" value="Unassembled WGS sequence"/>
</dbReference>
<dbReference type="AlphaFoldDB" id="A0A1M7YGN7"/>
<evidence type="ECO:0000313" key="1">
    <source>
        <dbReference type="EMBL" id="SHO51751.1"/>
    </source>
</evidence>
<accession>A0A1M7YGN7</accession>